<gene>
    <name evidence="1" type="ORF">ACFY05_07485</name>
</gene>
<organism evidence="1 2">
    <name type="scientific">Microtetraspora fusca</name>
    <dbReference type="NCBI Taxonomy" id="1997"/>
    <lineage>
        <taxon>Bacteria</taxon>
        <taxon>Bacillati</taxon>
        <taxon>Actinomycetota</taxon>
        <taxon>Actinomycetes</taxon>
        <taxon>Streptosporangiales</taxon>
        <taxon>Streptosporangiaceae</taxon>
        <taxon>Microtetraspora</taxon>
    </lineage>
</organism>
<sequence length="96" mass="10685">MLYWCPPHLPPSSEVAVVRLGICPGVNRDEPDVPVVMLVVDPDGTPGERAVARLGDYCYEGDGVFFLLQTDGWAEHALDDNRLVVEIAVSRLHWDR</sequence>
<comment type="caution">
    <text evidence="1">The sequence shown here is derived from an EMBL/GenBank/DDBJ whole genome shotgun (WGS) entry which is preliminary data.</text>
</comment>
<reference evidence="1 2" key="1">
    <citation type="submission" date="2024-10" db="EMBL/GenBank/DDBJ databases">
        <title>The Natural Products Discovery Center: Release of the First 8490 Sequenced Strains for Exploring Actinobacteria Biosynthetic Diversity.</title>
        <authorList>
            <person name="Kalkreuter E."/>
            <person name="Kautsar S.A."/>
            <person name="Yang D."/>
            <person name="Bader C.D."/>
            <person name="Teijaro C.N."/>
            <person name="Fluegel L."/>
            <person name="Davis C.M."/>
            <person name="Simpson J.R."/>
            <person name="Lauterbach L."/>
            <person name="Steele A.D."/>
            <person name="Gui C."/>
            <person name="Meng S."/>
            <person name="Li G."/>
            <person name="Viehrig K."/>
            <person name="Ye F."/>
            <person name="Su P."/>
            <person name="Kiefer A.F."/>
            <person name="Nichols A."/>
            <person name="Cepeda A.J."/>
            <person name="Yan W."/>
            <person name="Fan B."/>
            <person name="Jiang Y."/>
            <person name="Adhikari A."/>
            <person name="Zheng C.-J."/>
            <person name="Schuster L."/>
            <person name="Cowan T.M."/>
            <person name="Smanski M.J."/>
            <person name="Chevrette M.G."/>
            <person name="De Carvalho L.P.S."/>
            <person name="Shen B."/>
        </authorList>
    </citation>
    <scope>NUCLEOTIDE SEQUENCE [LARGE SCALE GENOMIC DNA]</scope>
    <source>
        <strain evidence="1 2">NPDC001281</strain>
    </source>
</reference>
<keyword evidence="2" id="KW-1185">Reference proteome</keyword>
<accession>A0ABW6V171</accession>
<proteinExistence type="predicted"/>
<name>A0ABW6V171_MICFU</name>
<evidence type="ECO:0000313" key="2">
    <source>
        <dbReference type="Proteomes" id="UP001602119"/>
    </source>
</evidence>
<dbReference type="EMBL" id="JBIAXI010000004">
    <property type="protein sequence ID" value="MFF4772686.1"/>
    <property type="molecule type" value="Genomic_DNA"/>
</dbReference>
<dbReference type="Proteomes" id="UP001602119">
    <property type="component" value="Unassembled WGS sequence"/>
</dbReference>
<evidence type="ECO:0000313" key="1">
    <source>
        <dbReference type="EMBL" id="MFF4772686.1"/>
    </source>
</evidence>
<dbReference type="RefSeq" id="WP_387341125.1">
    <property type="nucleotide sequence ID" value="NZ_JBIAXI010000004.1"/>
</dbReference>
<protein>
    <submittedName>
        <fullName evidence="1">Uncharacterized protein</fullName>
    </submittedName>
</protein>